<organism evidence="2 3">
    <name type="scientific">Chlorobium phaeovibrioides</name>
    <dbReference type="NCBI Taxonomy" id="1094"/>
    <lineage>
        <taxon>Bacteria</taxon>
        <taxon>Pseudomonadati</taxon>
        <taxon>Chlorobiota</taxon>
        <taxon>Chlorobiia</taxon>
        <taxon>Chlorobiales</taxon>
        <taxon>Chlorobiaceae</taxon>
        <taxon>Chlorobium/Pelodictyon group</taxon>
        <taxon>Chlorobium</taxon>
    </lineage>
</organism>
<accession>A0A3S0L1H6</accession>
<protein>
    <submittedName>
        <fullName evidence="2">DUF1425 domain-containing protein</fullName>
    </submittedName>
</protein>
<dbReference type="InterPro" id="IPR038483">
    <property type="entry name" value="YcfL-like_sf"/>
</dbReference>
<dbReference type="PROSITE" id="PS51257">
    <property type="entry name" value="PROKAR_LIPOPROTEIN"/>
    <property type="match status" value="1"/>
</dbReference>
<name>A0A3S0L1H6_CHLPH</name>
<dbReference type="Proteomes" id="UP000279908">
    <property type="component" value="Unassembled WGS sequence"/>
</dbReference>
<dbReference type="Gene3D" id="2.60.40.3230">
    <property type="match status" value="1"/>
</dbReference>
<dbReference type="RefSeq" id="WP_126342624.1">
    <property type="nucleotide sequence ID" value="NZ_RXYJ01000008.1"/>
</dbReference>
<reference evidence="1 4" key="2">
    <citation type="submission" date="2019-11" db="EMBL/GenBank/DDBJ databases">
        <title>Green- and brown-colored morphotypes of Chlorobia in the stratified aquatic ecosystems of Kandalaksha Gulf (White Sea): A model for study of the accessory genome evolution.</title>
        <authorList>
            <person name="Grouzdev D.S."/>
        </authorList>
    </citation>
    <scope>NUCLEOTIDE SEQUENCE [LARGE SCALE GENOMIC DNA]</scope>
    <source>
        <strain evidence="1 4">ZM</strain>
    </source>
</reference>
<evidence type="ECO:0000313" key="1">
    <source>
        <dbReference type="EMBL" id="MWV54174.1"/>
    </source>
</evidence>
<sequence>MIKKTPVIFLLLLLVLGGCGSSKLNDRRASIIDGSIKGKIVLQELSSVISSDGLMSVQVTGKNTTGRYRLLEYRMEWFGMDGMLVPTVMTRWVKFPAFEKSSFSFRAVAPKAPVKDFRVIIRKAQQ</sequence>
<dbReference type="Proteomes" id="UP000489351">
    <property type="component" value="Unassembled WGS sequence"/>
</dbReference>
<comment type="caution">
    <text evidence="2">The sequence shown here is derived from an EMBL/GenBank/DDBJ whole genome shotgun (WGS) entry which is preliminary data.</text>
</comment>
<dbReference type="EMBL" id="WUBZ01000008">
    <property type="protein sequence ID" value="MWV54174.1"/>
    <property type="molecule type" value="Genomic_DNA"/>
</dbReference>
<dbReference type="AlphaFoldDB" id="A0A3S0L1H6"/>
<evidence type="ECO:0000313" key="4">
    <source>
        <dbReference type="Proteomes" id="UP000489351"/>
    </source>
</evidence>
<gene>
    <name evidence="2" type="ORF">EKD02_06255</name>
    <name evidence="1" type="ORF">GJ685_03735</name>
</gene>
<dbReference type="EMBL" id="RXYK01000008">
    <property type="protein sequence ID" value="RTY37724.1"/>
    <property type="molecule type" value="Genomic_DNA"/>
</dbReference>
<dbReference type="CDD" id="cd09030">
    <property type="entry name" value="DUF1425"/>
    <property type="match status" value="1"/>
</dbReference>
<evidence type="ECO:0000313" key="2">
    <source>
        <dbReference type="EMBL" id="RTY37724.1"/>
    </source>
</evidence>
<dbReference type="InterPro" id="IPR010824">
    <property type="entry name" value="DUF1425"/>
</dbReference>
<reference evidence="2 3" key="1">
    <citation type="submission" date="2018-12" db="EMBL/GenBank/DDBJ databases">
        <authorList>
            <person name="Lunina O.N."/>
            <person name="Grouzdev D.S."/>
            <person name="Gorlenko V.M."/>
            <person name="Savvichev A.S."/>
        </authorList>
    </citation>
    <scope>NUCLEOTIDE SEQUENCE [LARGE SCALE GENOMIC DNA]</scope>
    <source>
        <strain evidence="2 3">BrKhr-17</strain>
    </source>
</reference>
<keyword evidence="4" id="KW-1185">Reference proteome</keyword>
<proteinExistence type="predicted"/>
<dbReference type="Pfam" id="PF07233">
    <property type="entry name" value="DUF1425"/>
    <property type="match status" value="1"/>
</dbReference>
<evidence type="ECO:0000313" key="3">
    <source>
        <dbReference type="Proteomes" id="UP000279908"/>
    </source>
</evidence>